<dbReference type="Proteomes" id="UP001517388">
    <property type="component" value="Unassembled WGS sequence"/>
</dbReference>
<protein>
    <submittedName>
        <fullName evidence="1">PEP-CTERM sorting domain-containing protein</fullName>
    </submittedName>
</protein>
<evidence type="ECO:0000313" key="1">
    <source>
        <dbReference type="EMBL" id="MTJ44902.1"/>
    </source>
</evidence>
<name>A0ACC7S8Q8_DOLFA</name>
<keyword evidence="2" id="KW-1185">Reference proteome</keyword>
<accession>A0ACC7S8Q8</accession>
<proteinExistence type="predicted"/>
<gene>
    <name evidence="1" type="ORF">FJR39_17715</name>
</gene>
<comment type="caution">
    <text evidence="1">The sequence shown here is derived from an EMBL/GenBank/DDBJ whole genome shotgun (WGS) entry which is preliminary data.</text>
</comment>
<organism evidence="1 2">
    <name type="scientific">Dolichospermum flos-aquae UHCC 0037</name>
    <dbReference type="NCBI Taxonomy" id="2590026"/>
    <lineage>
        <taxon>Bacteria</taxon>
        <taxon>Bacillati</taxon>
        <taxon>Cyanobacteriota</taxon>
        <taxon>Cyanophyceae</taxon>
        <taxon>Nostocales</taxon>
        <taxon>Aphanizomenonaceae</taxon>
        <taxon>Dolichospermum</taxon>
    </lineage>
</organism>
<evidence type="ECO:0000313" key="2">
    <source>
        <dbReference type="Proteomes" id="UP001517388"/>
    </source>
</evidence>
<dbReference type="EMBL" id="VILF01000004">
    <property type="protein sequence ID" value="MTJ44902.1"/>
    <property type="molecule type" value="Genomic_DNA"/>
</dbReference>
<reference evidence="2" key="1">
    <citation type="journal article" date="2020" name="Toxins">
        <title>Phylogenomic Analysis of Secondary Metabolism in the Toxic Cyanobacterial Genera Anabaena, Dolichospermum and Aphanizomenon.</title>
        <authorList>
            <person name="Oesterholm J."/>
            <person name="Popin R.V."/>
            <person name="Fewer D.P."/>
            <person name="Sivonen K."/>
        </authorList>
    </citation>
    <scope>NUCLEOTIDE SEQUENCE [LARGE SCALE GENOMIC DNA]</scope>
    <source>
        <strain evidence="2">UHCC 0037</strain>
    </source>
</reference>
<sequence>MLTQFKKPLITIGITLSTGISSIAISAPAYSINLVNLNTFNSIGDVTSNNTVIYSGSLNTVETSGGTDSLEDFLGIDPTNFSNAILDNTYGSAIKSTFSNINSGDVFSFQWQFNQNNQDQAFVAIANNIQALTGNNGTYSYTFTSPGSYNIGIGVVDVGDSTGQSTLTLSDANIQAVPWETDALPVLSSTVLFGLGVWAKRKCTSSFRSPTSSKSWGSKG</sequence>